<dbReference type="FunFam" id="3.40.50.150:FF:000041">
    <property type="entry name" value="Ribosomal RNA small subunit methyltransferase G"/>
    <property type="match status" value="1"/>
</dbReference>
<keyword evidence="3 6" id="KW-0489">Methyltransferase</keyword>
<keyword evidence="7" id="KW-1185">Reference proteome</keyword>
<dbReference type="InterPro" id="IPR029063">
    <property type="entry name" value="SAM-dependent_MTases_sf"/>
</dbReference>
<evidence type="ECO:0000256" key="2">
    <source>
        <dbReference type="ARBA" id="ARBA00022552"/>
    </source>
</evidence>
<dbReference type="OrthoDB" id="784548at2759"/>
<dbReference type="EMBL" id="CP031043">
    <property type="protein sequence ID" value="QDZ23456.1"/>
    <property type="molecule type" value="Genomic_DNA"/>
</dbReference>
<dbReference type="PANTHER" id="PTHR31760">
    <property type="entry name" value="S-ADENOSYL-L-METHIONINE-DEPENDENT METHYLTRANSFERASES SUPERFAMILY PROTEIN"/>
    <property type="match status" value="1"/>
</dbReference>
<evidence type="ECO:0000256" key="5">
    <source>
        <dbReference type="ARBA" id="ARBA00022691"/>
    </source>
</evidence>
<dbReference type="Pfam" id="PF02527">
    <property type="entry name" value="GidB"/>
    <property type="match status" value="1"/>
</dbReference>
<dbReference type="GO" id="GO:0005829">
    <property type="term" value="C:cytosol"/>
    <property type="evidence" value="ECO:0007669"/>
    <property type="project" value="TreeGrafter"/>
</dbReference>
<proteinExistence type="inferred from homology"/>
<dbReference type="STRING" id="1764295.A0A5B8MSW8"/>
<dbReference type="NCBIfam" id="TIGR00138">
    <property type="entry name" value="rsmG_gidB"/>
    <property type="match status" value="1"/>
</dbReference>
<dbReference type="PIRSF" id="PIRSF003078">
    <property type="entry name" value="GidB"/>
    <property type="match status" value="1"/>
</dbReference>
<evidence type="ECO:0000256" key="1">
    <source>
        <dbReference type="ARBA" id="ARBA00022490"/>
    </source>
</evidence>
<dbReference type="Gene3D" id="3.40.50.150">
    <property type="entry name" value="Vaccinia Virus protein VP39"/>
    <property type="match status" value="1"/>
</dbReference>
<dbReference type="SUPFAM" id="SSF53335">
    <property type="entry name" value="S-adenosyl-L-methionine-dependent methyltransferases"/>
    <property type="match status" value="1"/>
</dbReference>
<organism evidence="6 7">
    <name type="scientific">Chloropicon primus</name>
    <dbReference type="NCBI Taxonomy" id="1764295"/>
    <lineage>
        <taxon>Eukaryota</taxon>
        <taxon>Viridiplantae</taxon>
        <taxon>Chlorophyta</taxon>
        <taxon>Chloropicophyceae</taxon>
        <taxon>Chloropicales</taxon>
        <taxon>Chloropicaceae</taxon>
        <taxon>Chloropicon</taxon>
    </lineage>
</organism>
<dbReference type="GO" id="GO:0070043">
    <property type="term" value="F:rRNA (guanine-N7-)-methyltransferase activity"/>
    <property type="evidence" value="ECO:0007669"/>
    <property type="project" value="TreeGrafter"/>
</dbReference>
<keyword evidence="1" id="KW-0963">Cytoplasm</keyword>
<name>A0A5B8MSW8_9CHLO</name>
<protein>
    <submittedName>
        <fullName evidence="6">Ribosomal RNA small subunit methyltransferase G</fullName>
    </submittedName>
</protein>
<keyword evidence="2" id="KW-0698">rRNA processing</keyword>
<evidence type="ECO:0000313" key="7">
    <source>
        <dbReference type="Proteomes" id="UP000316726"/>
    </source>
</evidence>
<dbReference type="CDD" id="cd02440">
    <property type="entry name" value="AdoMet_MTases"/>
    <property type="match status" value="1"/>
</dbReference>
<accession>A0A5B8MSW8</accession>
<evidence type="ECO:0000256" key="3">
    <source>
        <dbReference type="ARBA" id="ARBA00022603"/>
    </source>
</evidence>
<keyword evidence="5" id="KW-0949">S-adenosyl-L-methionine</keyword>
<evidence type="ECO:0000256" key="4">
    <source>
        <dbReference type="ARBA" id="ARBA00022679"/>
    </source>
</evidence>
<evidence type="ECO:0000313" key="6">
    <source>
        <dbReference type="EMBL" id="QDZ23456.1"/>
    </source>
</evidence>
<reference evidence="6 7" key="1">
    <citation type="submission" date="2018-07" db="EMBL/GenBank/DDBJ databases">
        <title>The complete nuclear genome of the prasinophyte Chloropicon primus (CCMP1205).</title>
        <authorList>
            <person name="Pombert J.-F."/>
            <person name="Otis C."/>
            <person name="Turmel M."/>
            <person name="Lemieux C."/>
        </authorList>
    </citation>
    <scope>NUCLEOTIDE SEQUENCE [LARGE SCALE GENOMIC DNA]</scope>
    <source>
        <strain evidence="6 7">CCMP1205</strain>
    </source>
</reference>
<gene>
    <name evidence="6" type="ORF">A3770_10p59740</name>
</gene>
<dbReference type="PANTHER" id="PTHR31760:SF0">
    <property type="entry name" value="S-ADENOSYL-L-METHIONINE-DEPENDENT METHYLTRANSFERASES SUPERFAMILY PROTEIN"/>
    <property type="match status" value="1"/>
</dbReference>
<dbReference type="InterPro" id="IPR003682">
    <property type="entry name" value="rRNA_ssu_MeTfrase_G"/>
</dbReference>
<dbReference type="AlphaFoldDB" id="A0A5B8MSW8"/>
<dbReference type="Proteomes" id="UP000316726">
    <property type="component" value="Chromosome 10"/>
</dbReference>
<dbReference type="HAMAP" id="MF_00074">
    <property type="entry name" value="16SrRNA_methyltr_G"/>
    <property type="match status" value="1"/>
</dbReference>
<keyword evidence="4 6" id="KW-0808">Transferase</keyword>
<sequence>MPRPYAYCAIGVRASSSPSSSGYSLLSAEERKQFDTYLESLFEYNAKFNLTAVKTREEAQERHIEDSLALLPVLDECVAEGQGQGKGLRVIDVGTGPGLPGIVLAVKRPHWDVTLLDSLQKRCKFLEEVKESLELKNVEVTWSRAEDVGRDAGKRGSWDLAVARAVAPLNVLCELCVPMLRVGGYLVAAKGPDPEAEVKAARNALGQLKAEVVGIIPVSSFGSHGQRTVVVIRKVGETPRKFPRQAGTPKKKPL</sequence>